<reference evidence="3 4" key="1">
    <citation type="submission" date="2024-09" db="EMBL/GenBank/DDBJ databases">
        <authorList>
            <person name="Sun Q."/>
            <person name="Mori K."/>
        </authorList>
    </citation>
    <scope>NUCLEOTIDE SEQUENCE [LARGE SCALE GENOMIC DNA]</scope>
    <source>
        <strain evidence="3 4">TBRC 2205</strain>
    </source>
</reference>
<feature type="transmembrane region" description="Helical" evidence="2">
    <location>
        <begin position="53"/>
        <end position="76"/>
    </location>
</feature>
<gene>
    <name evidence="3" type="ORF">ACFFHU_14260</name>
</gene>
<dbReference type="Proteomes" id="UP001589894">
    <property type="component" value="Unassembled WGS sequence"/>
</dbReference>
<keyword evidence="4" id="KW-1185">Reference proteome</keyword>
<feature type="transmembrane region" description="Helical" evidence="2">
    <location>
        <begin position="28"/>
        <end position="47"/>
    </location>
</feature>
<feature type="transmembrane region" description="Helical" evidence="2">
    <location>
        <begin position="109"/>
        <end position="129"/>
    </location>
</feature>
<dbReference type="EMBL" id="JBHLUE010000011">
    <property type="protein sequence ID" value="MFC0565296.1"/>
    <property type="molecule type" value="Genomic_DNA"/>
</dbReference>
<feature type="transmembrane region" description="Helical" evidence="2">
    <location>
        <begin position="141"/>
        <end position="163"/>
    </location>
</feature>
<dbReference type="RefSeq" id="WP_377338984.1">
    <property type="nucleotide sequence ID" value="NZ_JBHLUE010000011.1"/>
</dbReference>
<feature type="transmembrane region" description="Helical" evidence="2">
    <location>
        <begin position="169"/>
        <end position="186"/>
    </location>
</feature>
<evidence type="ECO:0000256" key="1">
    <source>
        <dbReference type="SAM" id="MobiDB-lite"/>
    </source>
</evidence>
<comment type="caution">
    <text evidence="3">The sequence shown here is derived from an EMBL/GenBank/DDBJ whole genome shotgun (WGS) entry which is preliminary data.</text>
</comment>
<feature type="transmembrane region" description="Helical" evidence="2">
    <location>
        <begin position="83"/>
        <end position="103"/>
    </location>
</feature>
<evidence type="ECO:0000256" key="2">
    <source>
        <dbReference type="SAM" id="Phobius"/>
    </source>
</evidence>
<evidence type="ECO:0000313" key="4">
    <source>
        <dbReference type="Proteomes" id="UP001589894"/>
    </source>
</evidence>
<evidence type="ECO:0000313" key="3">
    <source>
        <dbReference type="EMBL" id="MFC0565296.1"/>
    </source>
</evidence>
<keyword evidence="2" id="KW-0812">Transmembrane</keyword>
<feature type="region of interest" description="Disordered" evidence="1">
    <location>
        <begin position="1"/>
        <end position="21"/>
    </location>
</feature>
<name>A0ABV6NX86_9ACTN</name>
<keyword evidence="2" id="KW-0472">Membrane</keyword>
<proteinExistence type="predicted"/>
<keyword evidence="2" id="KW-1133">Transmembrane helix</keyword>
<accession>A0ABV6NX86</accession>
<feature type="transmembrane region" description="Helical" evidence="2">
    <location>
        <begin position="198"/>
        <end position="219"/>
    </location>
</feature>
<protein>
    <submittedName>
        <fullName evidence="3">Uncharacterized protein</fullName>
    </submittedName>
</protein>
<sequence length="222" mass="23053">MSTQTWSADPARRDDVRSGPAGSGTGRAWLLGLGAAALAVGLVTAVAQAVDRFHWWAGFVLTPGALIAACGVPLLVRGGSRAVVGYVVTWLGLLVGAVGALLMLGAMGFGWPLMIILPALSVTGTYLWRPDRPLLRALHRSVATLGLVVAGLGATFLLLHAGWAHLRSGWWGAFLMAAGVAIAANGAEAARHRMPYRLSAVTLALGPAAVAFLLGLRFLRGF</sequence>
<organism evidence="3 4">
    <name type="scientific">Plantactinospora siamensis</name>
    <dbReference type="NCBI Taxonomy" id="555372"/>
    <lineage>
        <taxon>Bacteria</taxon>
        <taxon>Bacillati</taxon>
        <taxon>Actinomycetota</taxon>
        <taxon>Actinomycetes</taxon>
        <taxon>Micromonosporales</taxon>
        <taxon>Micromonosporaceae</taxon>
        <taxon>Plantactinospora</taxon>
    </lineage>
</organism>